<feature type="binding site" evidence="9">
    <location>
        <position position="284"/>
    </location>
    <ligand>
        <name>K(+)</name>
        <dbReference type="ChEBI" id="CHEBI:29103"/>
    </ligand>
</feature>
<reference evidence="11 12" key="2">
    <citation type="submission" date="2020-07" db="EMBL/GenBank/DDBJ databases">
        <title>Bacterial metabolism rescues the inhibition of intestinal drug absorption by food and drug additives.</title>
        <authorList>
            <person name="Zou L."/>
            <person name="Spanogiannopoulos P."/>
            <person name="Chien H.-C."/>
            <person name="Pieper L.M."/>
            <person name="Cai W."/>
            <person name="Khuri N."/>
            <person name="Pottel J."/>
            <person name="Vora B."/>
            <person name="Ni Z."/>
            <person name="Tsakalozou E."/>
            <person name="Zhang W."/>
            <person name="Shoichet B.K."/>
            <person name="Giacomini K.M."/>
            <person name="Turnbaugh P.J."/>
        </authorList>
    </citation>
    <scope>NUCLEOTIDE SEQUENCE [LARGE SCALE GENOMIC DNA]</scope>
    <source>
        <strain evidence="11 12">F22</strain>
    </source>
</reference>
<dbReference type="Gene3D" id="3.40.1190.20">
    <property type="match status" value="1"/>
</dbReference>
<comment type="similarity">
    <text evidence="9">Belongs to the carbohydrate kinase PfkB family. Ribokinase subfamily.</text>
</comment>
<comment type="catalytic activity">
    <reaction evidence="9">
        <text>D-ribose + ATP = D-ribose 5-phosphate + ADP + H(+)</text>
        <dbReference type="Rhea" id="RHEA:13697"/>
        <dbReference type="ChEBI" id="CHEBI:15378"/>
        <dbReference type="ChEBI" id="CHEBI:30616"/>
        <dbReference type="ChEBI" id="CHEBI:47013"/>
        <dbReference type="ChEBI" id="CHEBI:78346"/>
        <dbReference type="ChEBI" id="CHEBI:456216"/>
        <dbReference type="EC" id="2.7.1.15"/>
    </reaction>
</comment>
<comment type="cofactor">
    <cofactor evidence="9">
        <name>Mg(2+)</name>
        <dbReference type="ChEBI" id="CHEBI:18420"/>
    </cofactor>
    <text evidence="9">Requires a divalent cation, most likely magnesium in vivo, as an electrophilic catalyst to aid phosphoryl group transfer. It is the chelate of the metal and the nucleotide that is the actual substrate.</text>
</comment>
<organism evidence="11 12">
    <name type="scientific">Coprococcus comes</name>
    <dbReference type="NCBI Taxonomy" id="410072"/>
    <lineage>
        <taxon>Bacteria</taxon>
        <taxon>Bacillati</taxon>
        <taxon>Bacillota</taxon>
        <taxon>Clostridia</taxon>
        <taxon>Lachnospirales</taxon>
        <taxon>Lachnospiraceae</taxon>
        <taxon>Coprococcus</taxon>
    </lineage>
</organism>
<dbReference type="UniPathway" id="UPA00916">
    <property type="reaction ID" value="UER00889"/>
</dbReference>
<dbReference type="HAMAP" id="MF_01987">
    <property type="entry name" value="Ribokinase"/>
    <property type="match status" value="1"/>
</dbReference>
<feature type="binding site" evidence="9">
    <location>
        <position position="239"/>
    </location>
    <ligand>
        <name>K(+)</name>
        <dbReference type="ChEBI" id="CHEBI:29103"/>
    </ligand>
</feature>
<keyword evidence="7 9" id="KW-0630">Potassium</keyword>
<dbReference type="EC" id="2.7.1.15" evidence="9"/>
<evidence type="ECO:0000256" key="9">
    <source>
        <dbReference type="HAMAP-Rule" id="MF_01987"/>
    </source>
</evidence>
<comment type="subunit">
    <text evidence="9">Homodimer.</text>
</comment>
<dbReference type="GO" id="GO:0019303">
    <property type="term" value="P:D-ribose catabolic process"/>
    <property type="evidence" value="ECO:0007669"/>
    <property type="project" value="UniProtKB-UniRule"/>
</dbReference>
<dbReference type="SUPFAM" id="SSF53613">
    <property type="entry name" value="Ribokinase-like"/>
    <property type="match status" value="1"/>
</dbReference>
<dbReference type="Pfam" id="PF00294">
    <property type="entry name" value="PfkB"/>
    <property type="match status" value="1"/>
</dbReference>
<evidence type="ECO:0000256" key="7">
    <source>
        <dbReference type="ARBA" id="ARBA00022958"/>
    </source>
</evidence>
<comment type="caution">
    <text evidence="9">Lacks conserved residue(s) required for the propagation of feature annotation.</text>
</comment>
<dbReference type="GO" id="GO:0005737">
    <property type="term" value="C:cytoplasm"/>
    <property type="evidence" value="ECO:0007669"/>
    <property type="project" value="UniProtKB-SubCell"/>
</dbReference>
<reference evidence="11 12" key="1">
    <citation type="submission" date="2020-04" db="EMBL/GenBank/DDBJ databases">
        <authorList>
            <person name="Pieper L."/>
        </authorList>
    </citation>
    <scope>NUCLEOTIDE SEQUENCE [LARGE SCALE GENOMIC DNA]</scope>
    <source>
        <strain evidence="11 12">F22</strain>
    </source>
</reference>
<evidence type="ECO:0000313" key="11">
    <source>
        <dbReference type="EMBL" id="NUN86926.1"/>
    </source>
</evidence>
<keyword evidence="6 9" id="KW-0460">Magnesium</keyword>
<keyword evidence="9" id="KW-0963">Cytoplasm</keyword>
<comment type="function">
    <text evidence="9">Catalyzes the phosphorylation of ribose at O-5 in a reaction requiring ATP and magnesium. The resulting D-ribose-5-phosphate can then be used either for sythesis of nucleotides, histidine, and tryptophan, or as a component of the pentose phosphate pathway.</text>
</comment>
<feature type="binding site" evidence="9">
    <location>
        <begin position="213"/>
        <end position="218"/>
    </location>
    <ligand>
        <name>ATP</name>
        <dbReference type="ChEBI" id="CHEBI:30616"/>
    </ligand>
</feature>
<gene>
    <name evidence="9" type="primary">rbsK</name>
    <name evidence="11" type="ORF">HUU93_10010</name>
</gene>
<keyword evidence="4 9" id="KW-0418">Kinase</keyword>
<dbReference type="InterPro" id="IPR002139">
    <property type="entry name" value="Ribo/fructo_kinase"/>
</dbReference>
<evidence type="ECO:0000259" key="10">
    <source>
        <dbReference type="Pfam" id="PF00294"/>
    </source>
</evidence>
<feature type="binding site" evidence="9">
    <location>
        <position position="179"/>
    </location>
    <ligand>
        <name>ATP</name>
        <dbReference type="ChEBI" id="CHEBI:30616"/>
    </ligand>
</feature>
<feature type="binding site" evidence="9">
    <location>
        <position position="275"/>
    </location>
    <ligand>
        <name>K(+)</name>
        <dbReference type="ChEBI" id="CHEBI:29103"/>
    </ligand>
</feature>
<keyword evidence="2 9" id="KW-0479">Metal-binding</keyword>
<feature type="binding site" evidence="9">
    <location>
        <position position="136"/>
    </location>
    <ligand>
        <name>substrate</name>
    </ligand>
</feature>
<sequence length="297" mass="32848">MKVINIGSLNIDRTYSVKEFVRPKETIKALKYEEHCGGKGLNQTIALRKAGANVYHAGIIGHDGQMLINELKAADASTEYIKMTDGNSGHAMIQVDEKGENNIIIHGGTNDHISKEFITDVLDRFEGKDILLLQNEITNVDVAMRYAKKKGMTIIFNPSPMNDKIFQYPLELVDYFLINELEAAELAGTEKTGVDEILRQLKIKYPKAAFVMTLGGDGVWFCNQERKQFHPSFKVAVADTTGAGDTFCGYFIAGLVDELDVEMNLRRASAAAAIAVSRHGAAQSIPTKEEVETFLNK</sequence>
<accession>A0A849Y176</accession>
<dbReference type="Proteomes" id="UP000554488">
    <property type="component" value="Unassembled WGS sequence"/>
</dbReference>
<proteinExistence type="inferred from homology"/>
<comment type="caution">
    <text evidence="11">The sequence shown here is derived from an EMBL/GenBank/DDBJ whole genome shotgun (WGS) entry which is preliminary data.</text>
</comment>
<evidence type="ECO:0000256" key="6">
    <source>
        <dbReference type="ARBA" id="ARBA00022842"/>
    </source>
</evidence>
<dbReference type="AlphaFoldDB" id="A0A849Y176"/>
<protein>
    <recommendedName>
        <fullName evidence="9">Ribokinase</fullName>
        <shortName evidence="9">RK</shortName>
        <ecNumber evidence="9">2.7.1.15</ecNumber>
    </recommendedName>
</protein>
<dbReference type="EMBL" id="JABWDC010000036">
    <property type="protein sequence ID" value="NUN86926.1"/>
    <property type="molecule type" value="Genomic_DNA"/>
</dbReference>
<comment type="activity regulation">
    <text evidence="9">Activated by a monovalent cation that binds near, but not in, the active site. The most likely occupant of the site in vivo is potassium. Ion binding induces a conformational change that may alter substrate affinity.</text>
</comment>
<dbReference type="InterPro" id="IPR011611">
    <property type="entry name" value="PfkB_dom"/>
</dbReference>
<dbReference type="RefSeq" id="WP_175305842.1">
    <property type="nucleotide sequence ID" value="NZ_JABWDC010000036.1"/>
</dbReference>
<feature type="binding site" evidence="9">
    <location>
        <begin position="244"/>
        <end position="245"/>
    </location>
    <ligand>
        <name>ATP</name>
        <dbReference type="ChEBI" id="CHEBI:30616"/>
    </ligand>
</feature>
<comment type="subcellular location">
    <subcellularLocation>
        <location evidence="9">Cytoplasm</location>
    </subcellularLocation>
</comment>
<dbReference type="InterPro" id="IPR011877">
    <property type="entry name" value="Ribokinase"/>
</dbReference>
<evidence type="ECO:0000256" key="5">
    <source>
        <dbReference type="ARBA" id="ARBA00022840"/>
    </source>
</evidence>
<feature type="binding site" evidence="9">
    <location>
        <begin position="10"/>
        <end position="12"/>
    </location>
    <ligand>
        <name>substrate</name>
    </ligand>
</feature>
<dbReference type="CDD" id="cd01174">
    <property type="entry name" value="ribokinase"/>
    <property type="match status" value="1"/>
</dbReference>
<feature type="binding site" evidence="9">
    <location>
        <position position="245"/>
    </location>
    <ligand>
        <name>substrate</name>
    </ligand>
</feature>
<keyword evidence="1 9" id="KW-0808">Transferase</keyword>
<evidence type="ECO:0000256" key="2">
    <source>
        <dbReference type="ARBA" id="ARBA00022723"/>
    </source>
</evidence>
<evidence type="ECO:0000256" key="3">
    <source>
        <dbReference type="ARBA" id="ARBA00022741"/>
    </source>
</evidence>
<feature type="active site" description="Proton acceptor" evidence="9">
    <location>
        <position position="245"/>
    </location>
</feature>
<dbReference type="PRINTS" id="PR00990">
    <property type="entry name" value="RIBOKINASE"/>
</dbReference>
<evidence type="ECO:0000313" key="12">
    <source>
        <dbReference type="Proteomes" id="UP000554488"/>
    </source>
</evidence>
<evidence type="ECO:0000256" key="8">
    <source>
        <dbReference type="ARBA" id="ARBA00023277"/>
    </source>
</evidence>
<feature type="binding site" evidence="9">
    <location>
        <position position="280"/>
    </location>
    <ligand>
        <name>K(+)</name>
        <dbReference type="ChEBI" id="CHEBI:29103"/>
    </ligand>
</feature>
<dbReference type="PANTHER" id="PTHR10584">
    <property type="entry name" value="SUGAR KINASE"/>
    <property type="match status" value="1"/>
</dbReference>
<comment type="pathway">
    <text evidence="9">Carbohydrate metabolism; D-ribose degradation; D-ribose 5-phosphate from beta-D-ribopyranose: step 2/2.</text>
</comment>
<feature type="binding site" evidence="9">
    <location>
        <position position="241"/>
    </location>
    <ligand>
        <name>K(+)</name>
        <dbReference type="ChEBI" id="CHEBI:29103"/>
    </ligand>
</feature>
<dbReference type="InterPro" id="IPR029056">
    <property type="entry name" value="Ribokinase-like"/>
</dbReference>
<name>A0A849Y176_9FIRM</name>
<dbReference type="GO" id="GO:0046872">
    <property type="term" value="F:metal ion binding"/>
    <property type="evidence" value="ECO:0007669"/>
    <property type="project" value="UniProtKB-KW"/>
</dbReference>
<dbReference type="PANTHER" id="PTHR10584:SF166">
    <property type="entry name" value="RIBOKINASE"/>
    <property type="match status" value="1"/>
</dbReference>
<feature type="domain" description="Carbohydrate kinase PfkB" evidence="10">
    <location>
        <begin position="3"/>
        <end position="287"/>
    </location>
</feature>
<evidence type="ECO:0000256" key="1">
    <source>
        <dbReference type="ARBA" id="ARBA00022679"/>
    </source>
</evidence>
<keyword evidence="5 9" id="KW-0067">ATP-binding</keyword>
<keyword evidence="3 9" id="KW-0547">Nucleotide-binding</keyword>
<feature type="binding site" evidence="9">
    <location>
        <begin position="38"/>
        <end position="42"/>
    </location>
    <ligand>
        <name>substrate</name>
    </ligand>
</feature>
<keyword evidence="8 9" id="KW-0119">Carbohydrate metabolism</keyword>
<dbReference type="GO" id="GO:0005524">
    <property type="term" value="F:ATP binding"/>
    <property type="evidence" value="ECO:0007669"/>
    <property type="project" value="UniProtKB-UniRule"/>
</dbReference>
<evidence type="ECO:0000256" key="4">
    <source>
        <dbReference type="ARBA" id="ARBA00022777"/>
    </source>
</evidence>
<dbReference type="GO" id="GO:0004747">
    <property type="term" value="F:ribokinase activity"/>
    <property type="evidence" value="ECO:0007669"/>
    <property type="project" value="UniProtKB-UniRule"/>
</dbReference>
<feature type="binding site" evidence="9">
    <location>
        <position position="278"/>
    </location>
    <ligand>
        <name>K(+)</name>
        <dbReference type="ChEBI" id="CHEBI:29103"/>
    </ligand>
</feature>